<dbReference type="InterPro" id="IPR048020">
    <property type="entry name" value="Transpos_IS3"/>
</dbReference>
<dbReference type="InterPro" id="IPR001584">
    <property type="entry name" value="Integrase_cat-core"/>
</dbReference>
<name>M9LRU4_PAEPP</name>
<dbReference type="PANTHER" id="PTHR46889:SF4">
    <property type="entry name" value="TRANSPOSASE INSO FOR INSERTION SEQUENCE ELEMENT IS911B-RELATED"/>
    <property type="match status" value="1"/>
</dbReference>
<dbReference type="PROSITE" id="PS50994">
    <property type="entry name" value="INTEGRASE"/>
    <property type="match status" value="1"/>
</dbReference>
<comment type="caution">
    <text evidence="3">The sequence shown here is derived from an EMBL/GenBank/DDBJ whole genome shotgun (WGS) entry which is preliminary data.</text>
</comment>
<proteinExistence type="predicted"/>
<dbReference type="Pfam" id="PF13276">
    <property type="entry name" value="HTH_21"/>
    <property type="match status" value="1"/>
</dbReference>
<dbReference type="NCBIfam" id="NF033516">
    <property type="entry name" value="transpos_IS3"/>
    <property type="match status" value="1"/>
</dbReference>
<accession>M9LRU4</accession>
<dbReference type="GO" id="GO:0015074">
    <property type="term" value="P:DNA integration"/>
    <property type="evidence" value="ECO:0007669"/>
    <property type="project" value="InterPro"/>
</dbReference>
<dbReference type="Proteomes" id="UP000029453">
    <property type="component" value="Unassembled WGS sequence"/>
</dbReference>
<dbReference type="Pfam" id="PF00665">
    <property type="entry name" value="rve"/>
    <property type="match status" value="1"/>
</dbReference>
<dbReference type="EMBL" id="BALG01000407">
    <property type="protein sequence ID" value="GAC44266.1"/>
    <property type="molecule type" value="Genomic_DNA"/>
</dbReference>
<dbReference type="SUPFAM" id="SSF53098">
    <property type="entry name" value="Ribonuclease H-like"/>
    <property type="match status" value="1"/>
</dbReference>
<feature type="domain" description="Integrase catalytic" evidence="2">
    <location>
        <begin position="105"/>
        <end position="227"/>
    </location>
</feature>
<comment type="function">
    <text evidence="1">Involved in the transposition of the insertion sequence.</text>
</comment>
<evidence type="ECO:0000259" key="2">
    <source>
        <dbReference type="PROSITE" id="PS50994"/>
    </source>
</evidence>
<gene>
    <name evidence="3" type="ORF">PPOP_3669</name>
</gene>
<dbReference type="PANTHER" id="PTHR46889">
    <property type="entry name" value="TRANSPOSASE INSF FOR INSERTION SEQUENCE IS3B-RELATED"/>
    <property type="match status" value="1"/>
</dbReference>
<sequence>MCEAFDISRSGYYKWTTRKASKREECRRKLKRRIRRIFLKSRRLYGSPKITKELHKEGVHVSEKTVARIMKELGLRSRTVKKYKATTNSKHNLPVHENVLNRQFRPSAPNQAWVADITYIPTDEGWLYLASIMDLYSRKIVGFHRDEWMTKKLVLTALDRAYSQQRPRGEVLHHSDRGSQYASHDYQARLHTYKMKGSIVFSILCVYSIDRGTINPIHDRVNRRPYS</sequence>
<dbReference type="AlphaFoldDB" id="M9LRU4"/>
<protein>
    <submittedName>
        <fullName evidence="3">Transposase and inactivated derivative</fullName>
    </submittedName>
</protein>
<evidence type="ECO:0000313" key="3">
    <source>
        <dbReference type="EMBL" id="GAC44266.1"/>
    </source>
</evidence>
<dbReference type="GO" id="GO:0003676">
    <property type="term" value="F:nucleic acid binding"/>
    <property type="evidence" value="ECO:0007669"/>
    <property type="project" value="InterPro"/>
</dbReference>
<keyword evidence="4" id="KW-1185">Reference proteome</keyword>
<reference evidence="3 4" key="1">
    <citation type="submission" date="2012-10" db="EMBL/GenBank/DDBJ databases">
        <title>Draft Genome Sequence of Paenibacillus popilliae ATCC 14706T.</title>
        <authorList>
            <person name="Iiyama K."/>
            <person name="Mori K."/>
            <person name="Mon H."/>
            <person name="Chieda Y."/>
            <person name="Lee J.M."/>
            <person name="Kusakabe T."/>
            <person name="Tashiro K."/>
            <person name="Asano S."/>
            <person name="Yasunaga-Aoki C."/>
            <person name="Shimizu S."/>
        </authorList>
    </citation>
    <scope>NUCLEOTIDE SEQUENCE [LARGE SCALE GENOMIC DNA]</scope>
    <source>
        <strain evidence="3 4">ATCC 14706</strain>
    </source>
</reference>
<evidence type="ECO:0000256" key="1">
    <source>
        <dbReference type="ARBA" id="ARBA00002286"/>
    </source>
</evidence>
<dbReference type="InterPro" id="IPR036397">
    <property type="entry name" value="RNaseH_sf"/>
</dbReference>
<evidence type="ECO:0000313" key="4">
    <source>
        <dbReference type="Proteomes" id="UP000029453"/>
    </source>
</evidence>
<organism evidence="3 4">
    <name type="scientific">Paenibacillus popilliae ATCC 14706</name>
    <dbReference type="NCBI Taxonomy" id="1212764"/>
    <lineage>
        <taxon>Bacteria</taxon>
        <taxon>Bacillati</taxon>
        <taxon>Bacillota</taxon>
        <taxon>Bacilli</taxon>
        <taxon>Bacillales</taxon>
        <taxon>Paenibacillaceae</taxon>
        <taxon>Paenibacillus</taxon>
    </lineage>
</organism>
<dbReference type="InterPro" id="IPR025948">
    <property type="entry name" value="HTH-like_dom"/>
</dbReference>
<dbReference type="Gene3D" id="3.30.420.10">
    <property type="entry name" value="Ribonuclease H-like superfamily/Ribonuclease H"/>
    <property type="match status" value="1"/>
</dbReference>
<dbReference type="InterPro" id="IPR012337">
    <property type="entry name" value="RNaseH-like_sf"/>
</dbReference>
<dbReference type="InterPro" id="IPR050900">
    <property type="entry name" value="Transposase_IS3/IS150/IS904"/>
</dbReference>